<dbReference type="Gene3D" id="3.30.70.360">
    <property type="match status" value="1"/>
</dbReference>
<dbReference type="Gene3D" id="3.40.630.10">
    <property type="entry name" value="Zn peptidases"/>
    <property type="match status" value="2"/>
</dbReference>
<dbReference type="PROSITE" id="PS00758">
    <property type="entry name" value="ARGE_DAPE_CPG2_1"/>
    <property type="match status" value="1"/>
</dbReference>
<keyword evidence="6" id="KW-0378">Hydrolase</keyword>
<name>A0A0B4VKZ6_9EURO</name>
<dbReference type="InterPro" id="IPR015943">
    <property type="entry name" value="WD40/YVTN_repeat-like_dom_sf"/>
</dbReference>
<dbReference type="InterPro" id="IPR001680">
    <property type="entry name" value="WD40_rpt"/>
</dbReference>
<dbReference type="PRINTS" id="PR00320">
    <property type="entry name" value="GPROTEINBRPT"/>
</dbReference>
<evidence type="ECO:0000256" key="5">
    <source>
        <dbReference type="ARBA" id="ARBA00022737"/>
    </source>
</evidence>
<keyword evidence="5" id="KW-0677">Repeat</keyword>
<accession>A0A0B4VKZ6</accession>
<dbReference type="Pfam" id="PF00400">
    <property type="entry name" value="WD40"/>
    <property type="match status" value="3"/>
</dbReference>
<dbReference type="GO" id="GO:0006751">
    <property type="term" value="P:glutathione catabolic process"/>
    <property type="evidence" value="ECO:0007669"/>
    <property type="project" value="InterPro"/>
</dbReference>
<feature type="repeat" description="WD" evidence="7">
    <location>
        <begin position="262"/>
        <end position="276"/>
    </location>
</feature>
<reference evidence="9" key="1">
    <citation type="journal article" date="2015" name="Appl. Microbiol. Biotechnol.">
        <title>Genome and secretome analyses provide insights into keratin decomposition by novel proteases from the non-pathogenic fungus Onygena corvina.</title>
        <authorList>
            <person name="Huang Y."/>
            <person name="Busk P.K."/>
            <person name="Herbst F.A."/>
            <person name="Lange L."/>
        </authorList>
    </citation>
    <scope>NUCLEOTIDE SEQUENCE</scope>
    <source>
        <strain evidence="9">CBS 281.48</strain>
    </source>
</reference>
<feature type="region of interest" description="Disordered" evidence="8">
    <location>
        <begin position="819"/>
        <end position="876"/>
    </location>
</feature>
<organism evidence="9">
    <name type="scientific">Onygena corvina</name>
    <dbReference type="NCBI Taxonomy" id="180788"/>
    <lineage>
        <taxon>Eukaryota</taxon>
        <taxon>Fungi</taxon>
        <taxon>Dikarya</taxon>
        <taxon>Ascomycota</taxon>
        <taxon>Pezizomycotina</taxon>
        <taxon>Eurotiomycetes</taxon>
        <taxon>Eurotiomycetidae</taxon>
        <taxon>Onygenales</taxon>
        <taxon>Onygenaceae</taxon>
        <taxon>Onygena</taxon>
    </lineage>
</organism>
<protein>
    <submittedName>
        <fullName evidence="9">Peptidase family M20/M25/M40 protein</fullName>
    </submittedName>
</protein>
<dbReference type="InterPro" id="IPR020472">
    <property type="entry name" value="WD40_PAC1"/>
</dbReference>
<dbReference type="PROSITE" id="PS00678">
    <property type="entry name" value="WD_REPEATS_1"/>
    <property type="match status" value="1"/>
</dbReference>
<sequence>MPPSIARATLRYGINYSHSEAIDQNRGDADKKKLSTDGNDNGRARDFESSPTRGFRTASGVAHRLQASRSVLSLAIGDDCVFAGLQGGNIVAWSLETYESITSVPAHQESVLGLHLSQDGELLFSSGGDSTVNVWCTRTLEQLHSIESHHDPGDIFTTVYSSNLGTVYCGGQNTSIQWCDLQQVDISHSLTRNTNKPHKFFDSTGPGDTGPKSKNCHNGEEHHRGQKLYFRKDQHKLFAHNGYVYCMRLIKGLIECNGREVLLTGSGDGTVKLWELGHDPGVAPKEIFTLQNKDESVLSITNDGPFLYCGLSGGAINIWNLESRQIIKTIPNHTGDVWAIDIVKGYILSGDSDGIVKKFNSRFEEIGSWTAHDGRMLTSTSGNVKDRRIFATGGNDNTVALWDVTDEKADSQQIPAISNDEMVNVLARFVAFKTISGRSDFAGECNQGATFLRRHCNYLGAQTQLLGTGQRRNPIVFAKFPSNAATTKGKSILFYGHYDVVGAEASHPKWNTDPFSLTSLNGYLYGRGVSDNKGPSLAALYAAAELYQQKQLACNVVFLIEGEEESGSQGFAQAIRENKGLIGPVDWILLANSYWLDDHIPCLTYGLRGVIHANIVVSSHQPDLHSGIDGSSLLDEPLKDLTILLATIVGPKGAIRLPAFHDPVLPLTRAEKSRYDAIAEALLPHHPEIENFDSFTESLMHRWREPSLTIHCIDIPGCKNSITTISRKAKASLSIRIVPNQEADKIAEEFISYVQAQFTDLGSQNTLTVEITGKADPWLGDPNNELFKTLSGAVTSAWSTQGKSSLNHRYSVPVTLQARHRPGLSESDSTDSMSQFGRTLASSSSFKNPTASHQRITTSSTLVESSVPPTTPEHTPAACESEIQISQIHAPRKKDHHDLHSAVAAKPKARLDLHKTFKPIYIREGGSIPTIRLLEKEFGAPAAHLPCGQASDNAHLDNERLRIQNLYNSREIFKEMFLSI</sequence>
<dbReference type="InterPro" id="IPR017149">
    <property type="entry name" value="GSH_degradosome_Dug2"/>
</dbReference>
<proteinExistence type="evidence at transcript level"/>
<dbReference type="SUPFAM" id="SSF50978">
    <property type="entry name" value="WD40 repeat-like"/>
    <property type="match status" value="1"/>
</dbReference>
<evidence type="ECO:0000256" key="1">
    <source>
        <dbReference type="ARBA" id="ARBA00006247"/>
    </source>
</evidence>
<evidence type="ECO:0000256" key="6">
    <source>
        <dbReference type="ARBA" id="ARBA00022801"/>
    </source>
</evidence>
<keyword evidence="4" id="KW-0479">Metal-binding</keyword>
<dbReference type="PIRSF" id="PIRSF037237">
    <property type="entry name" value="Peptidase_WD_repeats_DUG2"/>
    <property type="match status" value="1"/>
</dbReference>
<dbReference type="GO" id="GO:0008233">
    <property type="term" value="F:peptidase activity"/>
    <property type="evidence" value="ECO:0007669"/>
    <property type="project" value="UniProtKB-KW"/>
</dbReference>
<evidence type="ECO:0000256" key="2">
    <source>
        <dbReference type="ARBA" id="ARBA00022574"/>
    </source>
</evidence>
<dbReference type="InterPro" id="IPR051458">
    <property type="entry name" value="Cyt/Met_Dipeptidase"/>
</dbReference>
<dbReference type="Gene3D" id="2.130.10.10">
    <property type="entry name" value="YVTN repeat-like/Quinoprotein amine dehydrogenase"/>
    <property type="match status" value="2"/>
</dbReference>
<feature type="region of interest" description="Disordered" evidence="8">
    <location>
        <begin position="23"/>
        <end position="53"/>
    </location>
</feature>
<dbReference type="InterPro" id="IPR036322">
    <property type="entry name" value="WD40_repeat_dom_sf"/>
</dbReference>
<feature type="repeat" description="WD" evidence="7">
    <location>
        <begin position="104"/>
        <end position="145"/>
    </location>
</feature>
<dbReference type="SMART" id="SM00320">
    <property type="entry name" value="WD40"/>
    <property type="match status" value="6"/>
</dbReference>
<dbReference type="InterPro" id="IPR002933">
    <property type="entry name" value="Peptidase_M20"/>
</dbReference>
<evidence type="ECO:0000313" key="9">
    <source>
        <dbReference type="EMBL" id="AJD23181.1"/>
    </source>
</evidence>
<evidence type="ECO:0000256" key="3">
    <source>
        <dbReference type="ARBA" id="ARBA00022670"/>
    </source>
</evidence>
<dbReference type="PROSITE" id="PS50294">
    <property type="entry name" value="WD_REPEATS_REGION"/>
    <property type="match status" value="1"/>
</dbReference>
<dbReference type="SUPFAM" id="SSF53187">
    <property type="entry name" value="Zn-dependent exopeptidases"/>
    <property type="match status" value="1"/>
</dbReference>
<feature type="compositionally biased region" description="Polar residues" evidence="8">
    <location>
        <begin position="826"/>
        <end position="868"/>
    </location>
</feature>
<feature type="compositionally biased region" description="Basic and acidic residues" evidence="8">
    <location>
        <begin position="23"/>
        <end position="48"/>
    </location>
</feature>
<evidence type="ECO:0000256" key="4">
    <source>
        <dbReference type="ARBA" id="ARBA00022723"/>
    </source>
</evidence>
<dbReference type="EMBL" id="KP290854">
    <property type="protein sequence ID" value="AJD23181.1"/>
    <property type="molecule type" value="mRNA"/>
</dbReference>
<dbReference type="PROSITE" id="PS50082">
    <property type="entry name" value="WD_REPEATS_2"/>
    <property type="match status" value="3"/>
</dbReference>
<keyword evidence="3" id="KW-0645">Protease</keyword>
<dbReference type="InterPro" id="IPR001261">
    <property type="entry name" value="ArgE/DapE_CS"/>
</dbReference>
<evidence type="ECO:0000256" key="7">
    <source>
        <dbReference type="PROSITE-ProRule" id="PRU00221"/>
    </source>
</evidence>
<keyword evidence="2 7" id="KW-0853">WD repeat</keyword>
<dbReference type="Pfam" id="PF01546">
    <property type="entry name" value="Peptidase_M20"/>
    <property type="match status" value="1"/>
</dbReference>
<dbReference type="GO" id="GO:0046872">
    <property type="term" value="F:metal ion binding"/>
    <property type="evidence" value="ECO:0007669"/>
    <property type="project" value="UniProtKB-KW"/>
</dbReference>
<dbReference type="AlphaFoldDB" id="A0A0B4VKZ6"/>
<comment type="similarity">
    <text evidence="1">Belongs to the peptidase M20A family.</text>
</comment>
<dbReference type="PANTHER" id="PTHR43270:SF8">
    <property type="entry name" value="DI- AND TRIPEPTIDASE DUG2-RELATED"/>
    <property type="match status" value="1"/>
</dbReference>
<dbReference type="PANTHER" id="PTHR43270">
    <property type="entry name" value="BETA-ALA-HIS DIPEPTIDASE"/>
    <property type="match status" value="1"/>
</dbReference>
<dbReference type="InterPro" id="IPR019775">
    <property type="entry name" value="WD40_repeat_CS"/>
</dbReference>
<evidence type="ECO:0000256" key="8">
    <source>
        <dbReference type="SAM" id="MobiDB-lite"/>
    </source>
</evidence>
<dbReference type="GO" id="GO:0006508">
    <property type="term" value="P:proteolysis"/>
    <property type="evidence" value="ECO:0007669"/>
    <property type="project" value="UniProtKB-KW"/>
</dbReference>
<feature type="repeat" description="WD" evidence="7">
    <location>
        <begin position="386"/>
        <end position="412"/>
    </location>
</feature>